<protein>
    <recommendedName>
        <fullName evidence="2">VQ domain-containing protein</fullName>
    </recommendedName>
</protein>
<gene>
    <name evidence="3" type="ORF">E2562_025530</name>
</gene>
<sequence>MERGCNGRGGVKVTFIETQFVTSDAAGFKSLVQLLTGNEATAIATGGAGTAPPLRRPQPCRADGWRGAGADGPRGGEGYHGGGSATVGLGRRAAVPPAPWVDEMMLYDLAEMLCVDVGTNGGQCHGGGYGGFPC</sequence>
<proteinExistence type="predicted"/>
<evidence type="ECO:0000313" key="4">
    <source>
        <dbReference type="Proteomes" id="UP000479710"/>
    </source>
</evidence>
<dbReference type="PANTHER" id="PTHR34777">
    <property type="entry name" value="VQ MOTIF-CONTAINING PROTEIN 10"/>
    <property type="match status" value="1"/>
</dbReference>
<evidence type="ECO:0000256" key="1">
    <source>
        <dbReference type="SAM" id="MobiDB-lite"/>
    </source>
</evidence>
<accession>A0A6G1FBW6</accession>
<name>A0A6G1FBW6_9ORYZ</name>
<dbReference type="Pfam" id="PF05678">
    <property type="entry name" value="VQ"/>
    <property type="match status" value="1"/>
</dbReference>
<dbReference type="EMBL" id="SPHZ02000001">
    <property type="protein sequence ID" value="KAF0934446.1"/>
    <property type="molecule type" value="Genomic_DNA"/>
</dbReference>
<feature type="region of interest" description="Disordered" evidence="1">
    <location>
        <begin position="45"/>
        <end position="83"/>
    </location>
</feature>
<dbReference type="InterPro" id="IPR008889">
    <property type="entry name" value="VQ"/>
</dbReference>
<dbReference type="PANTHER" id="PTHR34777:SF18">
    <property type="entry name" value="OS02G0251800 PROTEIN"/>
    <property type="match status" value="1"/>
</dbReference>
<dbReference type="AlphaFoldDB" id="A0A6G1FBW6"/>
<organism evidence="3 4">
    <name type="scientific">Oryza meyeriana var. granulata</name>
    <dbReference type="NCBI Taxonomy" id="110450"/>
    <lineage>
        <taxon>Eukaryota</taxon>
        <taxon>Viridiplantae</taxon>
        <taxon>Streptophyta</taxon>
        <taxon>Embryophyta</taxon>
        <taxon>Tracheophyta</taxon>
        <taxon>Spermatophyta</taxon>
        <taxon>Magnoliopsida</taxon>
        <taxon>Liliopsida</taxon>
        <taxon>Poales</taxon>
        <taxon>Poaceae</taxon>
        <taxon>BOP clade</taxon>
        <taxon>Oryzoideae</taxon>
        <taxon>Oryzeae</taxon>
        <taxon>Oryzinae</taxon>
        <taxon>Oryza</taxon>
        <taxon>Oryza meyeriana</taxon>
    </lineage>
</organism>
<dbReference type="InterPro" id="IPR039608">
    <property type="entry name" value="VQ_1/10"/>
</dbReference>
<feature type="compositionally biased region" description="Gly residues" evidence="1">
    <location>
        <begin position="66"/>
        <end position="83"/>
    </location>
</feature>
<keyword evidence="4" id="KW-1185">Reference proteome</keyword>
<comment type="caution">
    <text evidence="3">The sequence shown here is derived from an EMBL/GenBank/DDBJ whole genome shotgun (WGS) entry which is preliminary data.</text>
</comment>
<dbReference type="OrthoDB" id="691083at2759"/>
<reference evidence="3 4" key="1">
    <citation type="submission" date="2019-11" db="EMBL/GenBank/DDBJ databases">
        <title>Whole genome sequence of Oryza granulata.</title>
        <authorList>
            <person name="Li W."/>
        </authorList>
    </citation>
    <scope>NUCLEOTIDE SEQUENCE [LARGE SCALE GENOMIC DNA]</scope>
    <source>
        <strain evidence="4">cv. Menghai</strain>
        <tissue evidence="3">Leaf</tissue>
    </source>
</reference>
<dbReference type="Proteomes" id="UP000479710">
    <property type="component" value="Unassembled WGS sequence"/>
</dbReference>
<evidence type="ECO:0000313" key="3">
    <source>
        <dbReference type="EMBL" id="KAF0934446.1"/>
    </source>
</evidence>
<feature type="domain" description="VQ" evidence="2">
    <location>
        <begin position="16"/>
        <end position="41"/>
    </location>
</feature>
<evidence type="ECO:0000259" key="2">
    <source>
        <dbReference type="Pfam" id="PF05678"/>
    </source>
</evidence>